<comment type="caution">
    <text evidence="1">The sequence shown here is derived from an EMBL/GenBank/DDBJ whole genome shotgun (WGS) entry which is preliminary data.</text>
</comment>
<evidence type="ECO:0000313" key="1">
    <source>
        <dbReference type="EMBL" id="PIU03107.1"/>
    </source>
</evidence>
<evidence type="ECO:0008006" key="3">
    <source>
        <dbReference type="Google" id="ProtNLM"/>
    </source>
</evidence>
<name>A0A2M6XBR9_9BACT</name>
<dbReference type="InterPro" id="IPR015797">
    <property type="entry name" value="NUDIX_hydrolase-like_dom_sf"/>
</dbReference>
<gene>
    <name evidence="1" type="ORF">COT44_04385</name>
</gene>
<dbReference type="SUPFAM" id="SSF55811">
    <property type="entry name" value="Nudix"/>
    <property type="match status" value="1"/>
</dbReference>
<dbReference type="AlphaFoldDB" id="A0A2M6XBR9"/>
<proteinExistence type="predicted"/>
<protein>
    <recommendedName>
        <fullName evidence="3">Nudix hydrolase domain-containing protein</fullName>
    </recommendedName>
</protein>
<organism evidence="1 2">
    <name type="scientific">Candidatus Shapirobacteria bacterium CG08_land_8_20_14_0_20_39_18</name>
    <dbReference type="NCBI Taxonomy" id="1974883"/>
    <lineage>
        <taxon>Bacteria</taxon>
        <taxon>Candidatus Shapironibacteriota</taxon>
    </lineage>
</organism>
<reference evidence="2" key="1">
    <citation type="submission" date="2017-09" db="EMBL/GenBank/DDBJ databases">
        <title>Depth-based differentiation of microbial function through sediment-hosted aquifers and enrichment of novel symbionts in the deep terrestrial subsurface.</title>
        <authorList>
            <person name="Probst A.J."/>
            <person name="Ladd B."/>
            <person name="Jarett J.K."/>
            <person name="Geller-Mcgrath D.E."/>
            <person name="Sieber C.M.K."/>
            <person name="Emerson J.B."/>
            <person name="Anantharaman K."/>
            <person name="Thomas B.C."/>
            <person name="Malmstrom R."/>
            <person name="Stieglmeier M."/>
            <person name="Klingl A."/>
            <person name="Woyke T."/>
            <person name="Ryan C.M."/>
            <person name="Banfield J.F."/>
        </authorList>
    </citation>
    <scope>NUCLEOTIDE SEQUENCE [LARGE SCALE GENOMIC DNA]</scope>
</reference>
<dbReference type="Proteomes" id="UP000228996">
    <property type="component" value="Unassembled WGS sequence"/>
</dbReference>
<accession>A0A2M6XBR9</accession>
<evidence type="ECO:0000313" key="2">
    <source>
        <dbReference type="Proteomes" id="UP000228996"/>
    </source>
</evidence>
<dbReference type="EMBL" id="PEYO01000022">
    <property type="protein sequence ID" value="PIU03107.1"/>
    <property type="molecule type" value="Genomic_DNA"/>
</dbReference>
<sequence length="138" mass="16100">MNNKILKDVVKTKEGEITFTWYSGKIIEGLKVHMVYGFCLNKKGKIVLVRDKDEKRFTLPGGKIENNDSKITDHHQQVRYLCSIENPGDFILEKDGFETVERIFIDPAKLPDYIDWINYPTGKVQFEEFLDRNTKIIS</sequence>
<dbReference type="Gene3D" id="3.90.79.10">
    <property type="entry name" value="Nucleoside Triphosphate Pyrophosphohydrolase"/>
    <property type="match status" value="1"/>
</dbReference>